<feature type="domain" description="HTH marR-type" evidence="1">
    <location>
        <begin position="23"/>
        <end position="123"/>
    </location>
</feature>
<gene>
    <name evidence="2" type="ORF">JQN70_11695</name>
</gene>
<dbReference type="InterPro" id="IPR000835">
    <property type="entry name" value="HTH_MarR-typ"/>
</dbReference>
<evidence type="ECO:0000313" key="2">
    <source>
        <dbReference type="EMBL" id="MBM6401054.1"/>
    </source>
</evidence>
<protein>
    <submittedName>
        <fullName evidence="2">MarR family transcriptional regulator</fullName>
    </submittedName>
</protein>
<accession>A0ABS2CMG6</accession>
<dbReference type="SUPFAM" id="SSF46785">
    <property type="entry name" value="Winged helix' DNA-binding domain"/>
    <property type="match status" value="1"/>
</dbReference>
<name>A0ABS2CMG6_9MICO</name>
<dbReference type="RefSeq" id="WP_204131516.1">
    <property type="nucleotide sequence ID" value="NZ_JAFDVD010000012.1"/>
</dbReference>
<evidence type="ECO:0000313" key="3">
    <source>
        <dbReference type="Proteomes" id="UP001430172"/>
    </source>
</evidence>
<sequence>MPSLAHELHVLVALMDRRAEALLAASGVGLTYRRFLVLLHVSDLDGPTQRELADRAGGSEAATSRMVAGLAADGLLDVGRGVGNRRELRLTAEGGRRLAEAGHVLGDRFDRAVRSVGADPADLLHTVTTLTTALRKD</sequence>
<dbReference type="SMART" id="SM00347">
    <property type="entry name" value="HTH_MARR"/>
    <property type="match status" value="1"/>
</dbReference>
<dbReference type="Proteomes" id="UP001430172">
    <property type="component" value="Unassembled WGS sequence"/>
</dbReference>
<proteinExistence type="predicted"/>
<dbReference type="Pfam" id="PF12802">
    <property type="entry name" value="MarR_2"/>
    <property type="match status" value="1"/>
</dbReference>
<reference evidence="2" key="1">
    <citation type="submission" date="2021-02" db="EMBL/GenBank/DDBJ databases">
        <title>Phycicoccus sp. MQZ13P-5T, whole genome shotgun sequence.</title>
        <authorList>
            <person name="Tuo L."/>
        </authorList>
    </citation>
    <scope>NUCLEOTIDE SEQUENCE</scope>
    <source>
        <strain evidence="2">MQZ13P-5</strain>
    </source>
</reference>
<organism evidence="2 3">
    <name type="scientific">Phycicoccus sonneratiae</name>
    <dbReference type="NCBI Taxonomy" id="2807628"/>
    <lineage>
        <taxon>Bacteria</taxon>
        <taxon>Bacillati</taxon>
        <taxon>Actinomycetota</taxon>
        <taxon>Actinomycetes</taxon>
        <taxon>Micrococcales</taxon>
        <taxon>Intrasporangiaceae</taxon>
        <taxon>Phycicoccus</taxon>
    </lineage>
</organism>
<dbReference type="EMBL" id="JAFDVD010000012">
    <property type="protein sequence ID" value="MBM6401054.1"/>
    <property type="molecule type" value="Genomic_DNA"/>
</dbReference>
<evidence type="ECO:0000259" key="1">
    <source>
        <dbReference type="SMART" id="SM00347"/>
    </source>
</evidence>
<comment type="caution">
    <text evidence="2">The sequence shown here is derived from an EMBL/GenBank/DDBJ whole genome shotgun (WGS) entry which is preliminary data.</text>
</comment>
<dbReference type="InterPro" id="IPR036388">
    <property type="entry name" value="WH-like_DNA-bd_sf"/>
</dbReference>
<keyword evidence="3" id="KW-1185">Reference proteome</keyword>
<dbReference type="InterPro" id="IPR036390">
    <property type="entry name" value="WH_DNA-bd_sf"/>
</dbReference>
<dbReference type="Gene3D" id="1.10.10.10">
    <property type="entry name" value="Winged helix-like DNA-binding domain superfamily/Winged helix DNA-binding domain"/>
    <property type="match status" value="1"/>
</dbReference>